<comment type="similarity">
    <text evidence="1">Belongs to the mTERF family.</text>
</comment>
<accession>A0AA38GB47</accession>
<dbReference type="Proteomes" id="UP000824469">
    <property type="component" value="Unassembled WGS sequence"/>
</dbReference>
<dbReference type="InterPro" id="IPR003690">
    <property type="entry name" value="MTERF"/>
</dbReference>
<reference evidence="5 6" key="1">
    <citation type="journal article" date="2021" name="Nat. Plants">
        <title>The Taxus genome provides insights into paclitaxel biosynthesis.</title>
        <authorList>
            <person name="Xiong X."/>
            <person name="Gou J."/>
            <person name="Liao Q."/>
            <person name="Li Y."/>
            <person name="Zhou Q."/>
            <person name="Bi G."/>
            <person name="Li C."/>
            <person name="Du R."/>
            <person name="Wang X."/>
            <person name="Sun T."/>
            <person name="Guo L."/>
            <person name="Liang H."/>
            <person name="Lu P."/>
            <person name="Wu Y."/>
            <person name="Zhang Z."/>
            <person name="Ro D.K."/>
            <person name="Shang Y."/>
            <person name="Huang S."/>
            <person name="Yan J."/>
        </authorList>
    </citation>
    <scope>NUCLEOTIDE SEQUENCE [LARGE SCALE GENOMIC DNA]</scope>
    <source>
        <strain evidence="5">Ta-2019</strain>
    </source>
</reference>
<dbReference type="EMBL" id="JAHRHJ020000004">
    <property type="protein sequence ID" value="KAH9320124.1"/>
    <property type="molecule type" value="Genomic_DNA"/>
</dbReference>
<dbReference type="GO" id="GO:0003676">
    <property type="term" value="F:nucleic acid binding"/>
    <property type="evidence" value="ECO:0007669"/>
    <property type="project" value="InterPro"/>
</dbReference>
<protein>
    <submittedName>
        <fullName evidence="5">Uncharacterized protein</fullName>
    </submittedName>
</protein>
<sequence>MGAFHLSKAVVYKYKCIDKDIPIAPPLLRPISKSPFNQQREEQKQGQEEEEENDWNLREKLLYLESIGVDSYRAVEKNSQISTTGLQSIESVVKLLQSMGIDKNDIGRMAGMCPEVLTLSTRQLRGVFTFLLREAKVPLRNIKRAIFRRPRLLGCSVKEQLRPTLYFLQRLGITQVDKYSFLLSCSVEDKFIPRLDFIQSLGLSYDDAASMFVRFPVIFNYSIDGNLKPKFNYLMEDMGRNVDDLRKFPQYFAYSLEKRIKPRHRFLLENDVQLPLSVMLRASDALFYRRVKDLQDGSLHSDNCNELDSLYLYKQKAAV</sequence>
<dbReference type="Gene3D" id="1.25.70.10">
    <property type="entry name" value="Transcription termination factor 3, mitochondrial"/>
    <property type="match status" value="1"/>
</dbReference>
<dbReference type="PANTHER" id="PTHR13068:SF46">
    <property type="entry name" value="OS03G0360600 PROTEIN"/>
    <property type="match status" value="1"/>
</dbReference>
<evidence type="ECO:0000256" key="3">
    <source>
        <dbReference type="ARBA" id="ARBA00022946"/>
    </source>
</evidence>
<keyword evidence="2" id="KW-0806">Transcription termination</keyword>
<dbReference type="PANTHER" id="PTHR13068">
    <property type="entry name" value="CGI-12 PROTEIN-RELATED"/>
    <property type="match status" value="1"/>
</dbReference>
<dbReference type="OMA" id="RVLHMCP"/>
<evidence type="ECO:0000313" key="5">
    <source>
        <dbReference type="EMBL" id="KAH9320124.1"/>
    </source>
</evidence>
<evidence type="ECO:0000256" key="1">
    <source>
        <dbReference type="ARBA" id="ARBA00007692"/>
    </source>
</evidence>
<evidence type="ECO:0000313" key="6">
    <source>
        <dbReference type="Proteomes" id="UP000824469"/>
    </source>
</evidence>
<keyword evidence="2" id="KW-0805">Transcription regulation</keyword>
<name>A0AA38GB47_TAXCH</name>
<gene>
    <name evidence="5" type="ORF">KI387_021893</name>
</gene>
<dbReference type="GO" id="GO:0006353">
    <property type="term" value="P:DNA-templated transcription termination"/>
    <property type="evidence" value="ECO:0007669"/>
    <property type="project" value="UniProtKB-KW"/>
</dbReference>
<keyword evidence="3" id="KW-0809">Transit peptide</keyword>
<keyword evidence="2" id="KW-0804">Transcription</keyword>
<organism evidence="5 6">
    <name type="scientific">Taxus chinensis</name>
    <name type="common">Chinese yew</name>
    <name type="synonym">Taxus wallichiana var. chinensis</name>
    <dbReference type="NCBI Taxonomy" id="29808"/>
    <lineage>
        <taxon>Eukaryota</taxon>
        <taxon>Viridiplantae</taxon>
        <taxon>Streptophyta</taxon>
        <taxon>Embryophyta</taxon>
        <taxon>Tracheophyta</taxon>
        <taxon>Spermatophyta</taxon>
        <taxon>Pinopsida</taxon>
        <taxon>Pinidae</taxon>
        <taxon>Conifers II</taxon>
        <taxon>Cupressales</taxon>
        <taxon>Taxaceae</taxon>
        <taxon>Taxus</taxon>
    </lineage>
</organism>
<comment type="caution">
    <text evidence="5">The sequence shown here is derived from an EMBL/GenBank/DDBJ whole genome shotgun (WGS) entry which is preliminary data.</text>
</comment>
<evidence type="ECO:0000256" key="4">
    <source>
        <dbReference type="SAM" id="MobiDB-lite"/>
    </source>
</evidence>
<keyword evidence="6" id="KW-1185">Reference proteome</keyword>
<dbReference type="InterPro" id="IPR038538">
    <property type="entry name" value="MTERF_sf"/>
</dbReference>
<evidence type="ECO:0000256" key="2">
    <source>
        <dbReference type="ARBA" id="ARBA00022472"/>
    </source>
</evidence>
<feature type="region of interest" description="Disordered" evidence="4">
    <location>
        <begin position="28"/>
        <end position="53"/>
    </location>
</feature>
<dbReference type="Pfam" id="PF02536">
    <property type="entry name" value="mTERF"/>
    <property type="match status" value="1"/>
</dbReference>
<dbReference type="AlphaFoldDB" id="A0AA38GB47"/>
<dbReference type="SMART" id="SM00733">
    <property type="entry name" value="Mterf"/>
    <property type="match status" value="6"/>
</dbReference>
<proteinExistence type="inferred from homology"/>